<dbReference type="GO" id="GO:0031177">
    <property type="term" value="F:phosphopantetheine binding"/>
    <property type="evidence" value="ECO:0007669"/>
    <property type="project" value="InterPro"/>
</dbReference>
<dbReference type="AlphaFoldDB" id="A0A344LH91"/>
<name>A0A344LH91_9PSEU</name>
<dbReference type="PROSITE" id="PS00012">
    <property type="entry name" value="PHOSPHOPANTETHEINE"/>
    <property type="match status" value="1"/>
</dbReference>
<evidence type="ECO:0000256" key="2">
    <source>
        <dbReference type="ARBA" id="ARBA00022553"/>
    </source>
</evidence>
<evidence type="ECO:0000313" key="4">
    <source>
        <dbReference type="EMBL" id="AXB47415.1"/>
    </source>
</evidence>
<dbReference type="Proteomes" id="UP000250434">
    <property type="component" value="Chromosome"/>
</dbReference>
<keyword evidence="2" id="KW-0597">Phosphoprotein</keyword>
<evidence type="ECO:0000313" key="5">
    <source>
        <dbReference type="Proteomes" id="UP000250434"/>
    </source>
</evidence>
<gene>
    <name evidence="4" type="ORF">A4R43_37285</name>
</gene>
<dbReference type="SMART" id="SM00823">
    <property type="entry name" value="PKS_PP"/>
    <property type="match status" value="1"/>
</dbReference>
<dbReference type="InterPro" id="IPR009081">
    <property type="entry name" value="PP-bd_ACP"/>
</dbReference>
<dbReference type="InterPro" id="IPR020806">
    <property type="entry name" value="PKS_PP-bd"/>
</dbReference>
<sequence>MGEMTSNLDLEQAVGKIWKEVLSVPDGKGEATFFDLNGDSITAVRLVSRIEDELGVEIEVGDIFEEDPSLAVLVKDVTAKAAAR</sequence>
<evidence type="ECO:0000256" key="1">
    <source>
        <dbReference type="ARBA" id="ARBA00022450"/>
    </source>
</evidence>
<dbReference type="Pfam" id="PF00550">
    <property type="entry name" value="PP-binding"/>
    <property type="match status" value="1"/>
</dbReference>
<feature type="domain" description="Carrier" evidence="3">
    <location>
        <begin position="5"/>
        <end position="81"/>
    </location>
</feature>
<dbReference type="EMBL" id="CP015163">
    <property type="protein sequence ID" value="AXB47415.1"/>
    <property type="molecule type" value="Genomic_DNA"/>
</dbReference>
<keyword evidence="1" id="KW-0596">Phosphopantetheine</keyword>
<dbReference type="Gene3D" id="1.10.1200.10">
    <property type="entry name" value="ACP-like"/>
    <property type="match status" value="1"/>
</dbReference>
<proteinExistence type="predicted"/>
<dbReference type="SUPFAM" id="SSF47336">
    <property type="entry name" value="ACP-like"/>
    <property type="match status" value="1"/>
</dbReference>
<keyword evidence="5" id="KW-1185">Reference proteome</keyword>
<reference evidence="4 5" key="1">
    <citation type="submission" date="2016-04" db="EMBL/GenBank/DDBJ databases">
        <title>Complete genome sequence and analysis of deep-sea sediment isolate, Amycolatopsis sp. WP1.</title>
        <authorList>
            <person name="Wang H."/>
            <person name="Chen S."/>
            <person name="Wu Q."/>
        </authorList>
    </citation>
    <scope>NUCLEOTIDE SEQUENCE [LARGE SCALE GENOMIC DNA]</scope>
    <source>
        <strain evidence="4 5">WP1</strain>
    </source>
</reference>
<dbReference type="OrthoDB" id="3483265at2"/>
<protein>
    <recommendedName>
        <fullName evidence="3">Carrier domain-containing protein</fullName>
    </recommendedName>
</protein>
<dbReference type="PROSITE" id="PS50075">
    <property type="entry name" value="CARRIER"/>
    <property type="match status" value="1"/>
</dbReference>
<dbReference type="InterPro" id="IPR006162">
    <property type="entry name" value="Ppantetheine_attach_site"/>
</dbReference>
<dbReference type="KEGG" id="aab:A4R43_37285"/>
<accession>A0A344LH91</accession>
<dbReference type="InterPro" id="IPR036736">
    <property type="entry name" value="ACP-like_sf"/>
</dbReference>
<evidence type="ECO:0000259" key="3">
    <source>
        <dbReference type="PROSITE" id="PS50075"/>
    </source>
</evidence>
<organism evidence="4 5">
    <name type="scientific">Amycolatopsis albispora</name>
    <dbReference type="NCBI Taxonomy" id="1804986"/>
    <lineage>
        <taxon>Bacteria</taxon>
        <taxon>Bacillati</taxon>
        <taxon>Actinomycetota</taxon>
        <taxon>Actinomycetes</taxon>
        <taxon>Pseudonocardiales</taxon>
        <taxon>Pseudonocardiaceae</taxon>
        <taxon>Amycolatopsis</taxon>
    </lineage>
</organism>